<dbReference type="PROSITE" id="PS50013">
    <property type="entry name" value="CHROMO_2"/>
    <property type="match status" value="1"/>
</dbReference>
<dbReference type="Proteomes" id="UP000585474">
    <property type="component" value="Unassembled WGS sequence"/>
</dbReference>
<evidence type="ECO:0000313" key="3">
    <source>
        <dbReference type="Proteomes" id="UP000585474"/>
    </source>
</evidence>
<evidence type="ECO:0000259" key="1">
    <source>
        <dbReference type="PROSITE" id="PS50013"/>
    </source>
</evidence>
<dbReference type="InterPro" id="IPR000953">
    <property type="entry name" value="Chromo/chromo_shadow_dom"/>
</dbReference>
<gene>
    <name evidence="2" type="ORF">Acr_28g0006740</name>
</gene>
<dbReference type="Gene3D" id="2.40.50.40">
    <property type="match status" value="1"/>
</dbReference>
<dbReference type="AlphaFoldDB" id="A0A7J0HA80"/>
<feature type="domain" description="Chromo" evidence="1">
    <location>
        <begin position="103"/>
        <end position="140"/>
    </location>
</feature>
<keyword evidence="3" id="KW-1185">Reference proteome</keyword>
<proteinExistence type="predicted"/>
<dbReference type="PANTHER" id="PTHR46148:SF52">
    <property type="entry name" value="OS04G0603800 PROTEIN"/>
    <property type="match status" value="1"/>
</dbReference>
<accession>A0A7J0HA80</accession>
<dbReference type="Pfam" id="PF00385">
    <property type="entry name" value="Chromo"/>
    <property type="match status" value="1"/>
</dbReference>
<sequence length="156" mass="17867">MLTYVPSTTKVQAVDEYLRNRETILKELRQNLVGEQARMKAKADQHRRKVLARVGPVVYKLELPAGSQIHDVFHVSLLKQKLGLISPVSQLLPPVSEDSEVLPQPESVIDHRVICKGNYRPKTEILVKWKGAPREDATWENQWLWTRILQAKGIDV</sequence>
<name>A0A7J0HA80_9ERIC</name>
<dbReference type="InterPro" id="IPR016197">
    <property type="entry name" value="Chromo-like_dom_sf"/>
</dbReference>
<dbReference type="SUPFAM" id="SSF54160">
    <property type="entry name" value="Chromo domain-like"/>
    <property type="match status" value="1"/>
</dbReference>
<reference evidence="2 3" key="1">
    <citation type="submission" date="2019-07" db="EMBL/GenBank/DDBJ databases">
        <title>De Novo Assembly of kiwifruit Actinidia rufa.</title>
        <authorList>
            <person name="Sugita-Konishi S."/>
            <person name="Sato K."/>
            <person name="Mori E."/>
            <person name="Abe Y."/>
            <person name="Kisaki G."/>
            <person name="Hamano K."/>
            <person name="Suezawa K."/>
            <person name="Otani M."/>
            <person name="Fukuda T."/>
            <person name="Manabe T."/>
            <person name="Gomi K."/>
            <person name="Tabuchi M."/>
            <person name="Akimitsu K."/>
            <person name="Kataoka I."/>
        </authorList>
    </citation>
    <scope>NUCLEOTIDE SEQUENCE [LARGE SCALE GENOMIC DNA]</scope>
    <source>
        <strain evidence="3">cv. Fuchu</strain>
    </source>
</reference>
<dbReference type="PANTHER" id="PTHR46148">
    <property type="entry name" value="CHROMO DOMAIN-CONTAINING PROTEIN"/>
    <property type="match status" value="1"/>
</dbReference>
<organism evidence="2 3">
    <name type="scientific">Actinidia rufa</name>
    <dbReference type="NCBI Taxonomy" id="165716"/>
    <lineage>
        <taxon>Eukaryota</taxon>
        <taxon>Viridiplantae</taxon>
        <taxon>Streptophyta</taxon>
        <taxon>Embryophyta</taxon>
        <taxon>Tracheophyta</taxon>
        <taxon>Spermatophyta</taxon>
        <taxon>Magnoliopsida</taxon>
        <taxon>eudicotyledons</taxon>
        <taxon>Gunneridae</taxon>
        <taxon>Pentapetalae</taxon>
        <taxon>asterids</taxon>
        <taxon>Ericales</taxon>
        <taxon>Actinidiaceae</taxon>
        <taxon>Actinidia</taxon>
    </lineage>
</organism>
<protein>
    <recommendedName>
        <fullName evidence="1">Chromo domain-containing protein</fullName>
    </recommendedName>
</protein>
<evidence type="ECO:0000313" key="2">
    <source>
        <dbReference type="EMBL" id="GFZ19969.1"/>
    </source>
</evidence>
<dbReference type="Pfam" id="PF24626">
    <property type="entry name" value="SH3_Tf2-1"/>
    <property type="match status" value="1"/>
</dbReference>
<dbReference type="InterPro" id="IPR056924">
    <property type="entry name" value="SH3_Tf2-1"/>
</dbReference>
<comment type="caution">
    <text evidence="2">The sequence shown here is derived from an EMBL/GenBank/DDBJ whole genome shotgun (WGS) entry which is preliminary data.</text>
</comment>
<dbReference type="OrthoDB" id="5554229at2759"/>
<dbReference type="EMBL" id="BJWL01000028">
    <property type="protein sequence ID" value="GFZ19969.1"/>
    <property type="molecule type" value="Genomic_DNA"/>
</dbReference>
<dbReference type="InterPro" id="IPR023780">
    <property type="entry name" value="Chromo_domain"/>
</dbReference>